<reference evidence="4 5" key="1">
    <citation type="submission" date="2016-05" db="EMBL/GenBank/DDBJ databases">
        <title>Paenibacillus sp. 1ZS3-15 nov., isolated from the rhizosphere soil.</title>
        <authorList>
            <person name="Zhang X.X."/>
            <person name="Zhang J."/>
        </authorList>
    </citation>
    <scope>NUCLEOTIDE SEQUENCE [LARGE SCALE GENOMIC DNA]</scope>
    <source>
        <strain evidence="4 5">1ZS3-15</strain>
    </source>
</reference>
<comment type="caution">
    <text evidence="4">The sequence shown here is derived from an EMBL/GenBank/DDBJ whole genome shotgun (WGS) entry which is preliminary data.</text>
</comment>
<gene>
    <name evidence="4" type="ORF">A8708_23105</name>
</gene>
<dbReference type="SUPFAM" id="SSF49899">
    <property type="entry name" value="Concanavalin A-like lectins/glucanases"/>
    <property type="match status" value="1"/>
</dbReference>
<dbReference type="AlphaFoldDB" id="A0A198AP82"/>
<dbReference type="Gene3D" id="2.60.120.200">
    <property type="match status" value="1"/>
</dbReference>
<evidence type="ECO:0000313" key="5">
    <source>
        <dbReference type="Proteomes" id="UP000078454"/>
    </source>
</evidence>
<dbReference type="RefSeq" id="WP_068661901.1">
    <property type="nucleotide sequence ID" value="NZ_LYPB01000042.1"/>
</dbReference>
<evidence type="ECO:0000313" key="4">
    <source>
        <dbReference type="EMBL" id="OAS23052.1"/>
    </source>
</evidence>
<sequence length="249" mass="27500">MSSNKEAILAHDSLVSFWDFQEEAGQSRVAMGPYRYTLEEQAGPISRVDDGVFGAYAAKLTFGQWFNLPRENCLALDFHGPEAQVTILAWLKREDRPNGQCEAIAGMWNETEKKRQYAMFLNLRIWDSGDQVGGHVSAEGGPTPGHPWCMTTAIGSTPLVKEQWYALAFTYDGTYAKVYIDGVLDERETYNPYLYEKGLYDGGVMGADFTVGAVHRSGEMGNFYAGLIGGLAVLNKALTNEEILALTGK</sequence>
<dbReference type="OrthoDB" id="5124266at2"/>
<keyword evidence="5" id="KW-1185">Reference proteome</keyword>
<dbReference type="EMBL" id="LYPB01000042">
    <property type="protein sequence ID" value="OAS23052.1"/>
    <property type="molecule type" value="Genomic_DNA"/>
</dbReference>
<organism evidence="4 5">
    <name type="scientific">Paenibacillus oryzisoli</name>
    <dbReference type="NCBI Taxonomy" id="1850517"/>
    <lineage>
        <taxon>Bacteria</taxon>
        <taxon>Bacillati</taxon>
        <taxon>Bacillota</taxon>
        <taxon>Bacilli</taxon>
        <taxon>Bacillales</taxon>
        <taxon>Paenibacillaceae</taxon>
        <taxon>Paenibacillus</taxon>
    </lineage>
</organism>
<keyword evidence="1" id="KW-0732">Signal</keyword>
<evidence type="ECO:0000256" key="1">
    <source>
        <dbReference type="ARBA" id="ARBA00022729"/>
    </source>
</evidence>
<dbReference type="STRING" id="1850517.A8708_23105"/>
<feature type="domain" description="LamG-like jellyroll fold" evidence="3">
    <location>
        <begin position="83"/>
        <end position="241"/>
    </location>
</feature>
<dbReference type="Proteomes" id="UP000078454">
    <property type="component" value="Unassembled WGS sequence"/>
</dbReference>
<evidence type="ECO:0000259" key="3">
    <source>
        <dbReference type="SMART" id="SM00560"/>
    </source>
</evidence>
<keyword evidence="2" id="KW-1015">Disulfide bond</keyword>
<dbReference type="InterPro" id="IPR013320">
    <property type="entry name" value="ConA-like_dom_sf"/>
</dbReference>
<name>A0A198AP82_9BACL</name>
<proteinExistence type="predicted"/>
<dbReference type="Pfam" id="PF13385">
    <property type="entry name" value="Laminin_G_3"/>
    <property type="match status" value="1"/>
</dbReference>
<accession>A0A198AP82</accession>
<protein>
    <recommendedName>
        <fullName evidence="3">LamG-like jellyroll fold domain-containing protein</fullName>
    </recommendedName>
</protein>
<dbReference type="InterPro" id="IPR006558">
    <property type="entry name" value="LamG-like"/>
</dbReference>
<evidence type="ECO:0000256" key="2">
    <source>
        <dbReference type="ARBA" id="ARBA00023157"/>
    </source>
</evidence>
<dbReference type="SMART" id="SM00560">
    <property type="entry name" value="LamGL"/>
    <property type="match status" value="1"/>
</dbReference>